<proteinExistence type="predicted"/>
<dbReference type="EMBL" id="GL377575">
    <property type="protein sequence ID" value="EFJ30737.1"/>
    <property type="molecule type" value="Genomic_DNA"/>
</dbReference>
<dbReference type="InterPro" id="IPR035979">
    <property type="entry name" value="RBD_domain_sf"/>
</dbReference>
<evidence type="ECO:0000313" key="2">
    <source>
        <dbReference type="EMBL" id="EFJ30737.1"/>
    </source>
</evidence>
<dbReference type="GO" id="GO:0003676">
    <property type="term" value="F:nucleic acid binding"/>
    <property type="evidence" value="ECO:0007669"/>
    <property type="project" value="InterPro"/>
</dbReference>
<dbReference type="OMA" id="VHASFRI"/>
<dbReference type="HOGENOM" id="CLU_058921_1_1_1"/>
<evidence type="ECO:0000313" key="3">
    <source>
        <dbReference type="Proteomes" id="UP000001514"/>
    </source>
</evidence>
<gene>
    <name evidence="2" type="ORF">SELMODRAFT_440346</name>
</gene>
<dbReference type="AlphaFoldDB" id="D8RB52"/>
<protein>
    <recommendedName>
        <fullName evidence="4">RRM domain-containing protein</fullName>
    </recommendedName>
</protein>
<organism evidence="3">
    <name type="scientific">Selaginella moellendorffii</name>
    <name type="common">Spikemoss</name>
    <dbReference type="NCBI Taxonomy" id="88036"/>
    <lineage>
        <taxon>Eukaryota</taxon>
        <taxon>Viridiplantae</taxon>
        <taxon>Streptophyta</taxon>
        <taxon>Embryophyta</taxon>
        <taxon>Tracheophyta</taxon>
        <taxon>Lycopodiopsida</taxon>
        <taxon>Selaginellales</taxon>
        <taxon>Selaginellaceae</taxon>
        <taxon>Selaginella</taxon>
    </lineage>
</organism>
<accession>D8RB52</accession>
<dbReference type="FunCoup" id="D8RB52">
    <property type="interactions" value="1322"/>
</dbReference>
<dbReference type="PANTHER" id="PTHR21678">
    <property type="entry name" value="GROWTH INHIBITION AND DIFFERENTIATION RELATED PROTEIN 88"/>
    <property type="match status" value="1"/>
</dbReference>
<dbReference type="SUPFAM" id="SSF54928">
    <property type="entry name" value="RNA-binding domain, RBD"/>
    <property type="match status" value="1"/>
</dbReference>
<dbReference type="Gene3D" id="3.30.70.330">
    <property type="match status" value="1"/>
</dbReference>
<evidence type="ECO:0008006" key="4">
    <source>
        <dbReference type="Google" id="ProtNLM"/>
    </source>
</evidence>
<dbReference type="Proteomes" id="UP000001514">
    <property type="component" value="Unassembled WGS sequence"/>
</dbReference>
<dbReference type="InterPro" id="IPR039884">
    <property type="entry name" value="R3HC1/R3HCL"/>
</dbReference>
<name>D8RB52_SELML</name>
<feature type="compositionally biased region" description="Basic and acidic residues" evidence="1">
    <location>
        <begin position="166"/>
        <end position="179"/>
    </location>
</feature>
<reference evidence="2 3" key="1">
    <citation type="journal article" date="2011" name="Science">
        <title>The Selaginella genome identifies genetic changes associated with the evolution of vascular plants.</title>
        <authorList>
            <person name="Banks J.A."/>
            <person name="Nishiyama T."/>
            <person name="Hasebe M."/>
            <person name="Bowman J.L."/>
            <person name="Gribskov M."/>
            <person name="dePamphilis C."/>
            <person name="Albert V.A."/>
            <person name="Aono N."/>
            <person name="Aoyama T."/>
            <person name="Ambrose B.A."/>
            <person name="Ashton N.W."/>
            <person name="Axtell M.J."/>
            <person name="Barker E."/>
            <person name="Barker M.S."/>
            <person name="Bennetzen J.L."/>
            <person name="Bonawitz N.D."/>
            <person name="Chapple C."/>
            <person name="Cheng C."/>
            <person name="Correa L.G."/>
            <person name="Dacre M."/>
            <person name="DeBarry J."/>
            <person name="Dreyer I."/>
            <person name="Elias M."/>
            <person name="Engstrom E.M."/>
            <person name="Estelle M."/>
            <person name="Feng L."/>
            <person name="Finet C."/>
            <person name="Floyd S.K."/>
            <person name="Frommer W.B."/>
            <person name="Fujita T."/>
            <person name="Gramzow L."/>
            <person name="Gutensohn M."/>
            <person name="Harholt J."/>
            <person name="Hattori M."/>
            <person name="Heyl A."/>
            <person name="Hirai T."/>
            <person name="Hiwatashi Y."/>
            <person name="Ishikawa M."/>
            <person name="Iwata M."/>
            <person name="Karol K.G."/>
            <person name="Koehler B."/>
            <person name="Kolukisaoglu U."/>
            <person name="Kubo M."/>
            <person name="Kurata T."/>
            <person name="Lalonde S."/>
            <person name="Li K."/>
            <person name="Li Y."/>
            <person name="Litt A."/>
            <person name="Lyons E."/>
            <person name="Manning G."/>
            <person name="Maruyama T."/>
            <person name="Michael T.P."/>
            <person name="Mikami K."/>
            <person name="Miyazaki S."/>
            <person name="Morinaga S."/>
            <person name="Murata T."/>
            <person name="Mueller-Roeber B."/>
            <person name="Nelson D.R."/>
            <person name="Obara M."/>
            <person name="Oguri Y."/>
            <person name="Olmstead R.G."/>
            <person name="Onodera N."/>
            <person name="Petersen B.L."/>
            <person name="Pils B."/>
            <person name="Prigge M."/>
            <person name="Rensing S.A."/>
            <person name="Riano-Pachon D.M."/>
            <person name="Roberts A.W."/>
            <person name="Sato Y."/>
            <person name="Scheller H.V."/>
            <person name="Schulz B."/>
            <person name="Schulz C."/>
            <person name="Shakirov E.V."/>
            <person name="Shibagaki N."/>
            <person name="Shinohara N."/>
            <person name="Shippen D.E."/>
            <person name="Soerensen I."/>
            <person name="Sotooka R."/>
            <person name="Sugimoto N."/>
            <person name="Sugita M."/>
            <person name="Sumikawa N."/>
            <person name="Tanurdzic M."/>
            <person name="Theissen G."/>
            <person name="Ulvskov P."/>
            <person name="Wakazuki S."/>
            <person name="Weng J.K."/>
            <person name="Willats W.W."/>
            <person name="Wipf D."/>
            <person name="Wolf P.G."/>
            <person name="Yang L."/>
            <person name="Zimmer A.D."/>
            <person name="Zhu Q."/>
            <person name="Mitros T."/>
            <person name="Hellsten U."/>
            <person name="Loque D."/>
            <person name="Otillar R."/>
            <person name="Salamov A."/>
            <person name="Schmutz J."/>
            <person name="Shapiro H."/>
            <person name="Lindquist E."/>
            <person name="Lucas S."/>
            <person name="Rokhsar D."/>
            <person name="Grigoriev I.V."/>
        </authorList>
    </citation>
    <scope>NUCLEOTIDE SEQUENCE [LARGE SCALE GENOMIC DNA]</scope>
</reference>
<feature type="region of interest" description="Disordered" evidence="1">
    <location>
        <begin position="83"/>
        <end position="192"/>
    </location>
</feature>
<dbReference type="eggNOG" id="KOG4483">
    <property type="taxonomic scope" value="Eukaryota"/>
</dbReference>
<sequence>MVKNWSERVEELLDEGNSDGAAQFLQGVVDEMQSSQGADANLSLAAAMQDLGALYERQGLSIKADSLRSSAIVIRHRLNARSDAPSIDKEDEEEEEWEKAAHDIPGSSSNPPPSRRAPSPPRISQLSLSDPTPKRRSNSRENAREAEEEAEDVAPKQRGRGAFTYGRERDGFHSDHTTAMDDETHEELTTSSDDIDGKSLVYGASHVLVLGGFPPKTTTRDLEQVVMPYASRGVVIRWVNDTTALAVFRNPTIAREALATIRHPTYVLKTYDDSSEVHGLVTERDLEPPTPRPATSARAAQRMIVGALTNQGIVRGAQTRPAESRRNRPQVFSTSKAANNNADLCLSQKHSRLRIEAHTLQNSLSTSCQQTRSPSVTNYIHKDTNVKMEAGEQN</sequence>
<dbReference type="PANTHER" id="PTHR21678:SF0">
    <property type="entry name" value="C3H1-TYPE DOMAIN-CONTAINING PROTEIN"/>
    <property type="match status" value="1"/>
</dbReference>
<dbReference type="Gramene" id="EFJ30737">
    <property type="protein sequence ID" value="EFJ30737"/>
    <property type="gene ID" value="SELMODRAFT_440346"/>
</dbReference>
<dbReference type="KEGG" id="smo:SELMODRAFT_440346"/>
<dbReference type="InterPro" id="IPR012677">
    <property type="entry name" value="Nucleotide-bd_a/b_plait_sf"/>
</dbReference>
<dbReference type="InParanoid" id="D8RB52"/>
<evidence type="ECO:0000256" key="1">
    <source>
        <dbReference type="SAM" id="MobiDB-lite"/>
    </source>
</evidence>
<keyword evidence="3" id="KW-1185">Reference proteome</keyword>
<feature type="compositionally biased region" description="Pro residues" evidence="1">
    <location>
        <begin position="110"/>
        <end position="121"/>
    </location>
</feature>